<organism evidence="2 3">
    <name type="scientific">Molorchus minor</name>
    <dbReference type="NCBI Taxonomy" id="1323400"/>
    <lineage>
        <taxon>Eukaryota</taxon>
        <taxon>Metazoa</taxon>
        <taxon>Ecdysozoa</taxon>
        <taxon>Arthropoda</taxon>
        <taxon>Hexapoda</taxon>
        <taxon>Insecta</taxon>
        <taxon>Pterygota</taxon>
        <taxon>Neoptera</taxon>
        <taxon>Endopterygota</taxon>
        <taxon>Coleoptera</taxon>
        <taxon>Polyphaga</taxon>
        <taxon>Cucujiformia</taxon>
        <taxon>Chrysomeloidea</taxon>
        <taxon>Cerambycidae</taxon>
        <taxon>Lamiinae</taxon>
        <taxon>Monochamini</taxon>
        <taxon>Molorchus</taxon>
    </lineage>
</organism>
<comment type="caution">
    <text evidence="2">The sequence shown here is derived from an EMBL/GenBank/DDBJ whole genome shotgun (WGS) entry which is preliminary data.</text>
</comment>
<gene>
    <name evidence="2" type="ORF">NQ317_016483</name>
</gene>
<proteinExistence type="predicted"/>
<dbReference type="Proteomes" id="UP001162164">
    <property type="component" value="Unassembled WGS sequence"/>
</dbReference>
<dbReference type="InterPro" id="IPR046345">
    <property type="entry name" value="TraB_PrgY-like"/>
</dbReference>
<name>A0ABQ9JH17_9CUCU</name>
<evidence type="ECO:0000313" key="2">
    <source>
        <dbReference type="EMBL" id="KAJ8976884.1"/>
    </source>
</evidence>
<evidence type="ECO:0008006" key="4">
    <source>
        <dbReference type="Google" id="ProtNLM"/>
    </source>
</evidence>
<dbReference type="PANTHER" id="PTHR21530:SF7">
    <property type="entry name" value="TRAB DOMAIN-CONTAINING PROTEIN"/>
    <property type="match status" value="1"/>
</dbReference>
<accession>A0ABQ9JH17</accession>
<protein>
    <recommendedName>
        <fullName evidence="4">TraB domain-containing protein</fullName>
    </recommendedName>
</protein>
<dbReference type="EMBL" id="JAPWTJ010000613">
    <property type="protein sequence ID" value="KAJ8976884.1"/>
    <property type="molecule type" value="Genomic_DNA"/>
</dbReference>
<dbReference type="InterPro" id="IPR002816">
    <property type="entry name" value="TraB/PrgY/GumN_fam"/>
</dbReference>
<sequence>MDSSLSNFELSESTVKIGTDSENGSDKSEPIEILGYGDVESNSSNKSDDDFYSNLPETVTLLTYEKTGAKVYLVGTAHFSKESQDDVAKVITSVLPNVVVLELCSSRTNILSLDEASVLEEAKNIDMQKIISTVRTNGLYNGLMYILLLNMSAHLTKQIGMAPGGGIQGDRPINITLKRALARLTWCQTIKLAWHLLTSKDPISVEDIEKCKNRGYVGTLASIQHFREVFLDERDIYLTNSLQVAAESDIRPKVQEGNADSSEPLKVVGVVGIGHVPGITRLWPHDQKTYLKDIVTVPPPSLTSKFIRYSYKVSLLAFGGYLIYRYVPVPKIVKEHVHVFVQK</sequence>
<feature type="region of interest" description="Disordered" evidence="1">
    <location>
        <begin position="16"/>
        <end position="49"/>
    </location>
</feature>
<dbReference type="Pfam" id="PF01963">
    <property type="entry name" value="TraB_PrgY_gumN"/>
    <property type="match status" value="1"/>
</dbReference>
<keyword evidence="3" id="KW-1185">Reference proteome</keyword>
<evidence type="ECO:0000313" key="3">
    <source>
        <dbReference type="Proteomes" id="UP001162164"/>
    </source>
</evidence>
<dbReference type="PANTHER" id="PTHR21530">
    <property type="entry name" value="PHEROMONE SHUTDOWN PROTEIN"/>
    <property type="match status" value="1"/>
</dbReference>
<evidence type="ECO:0000256" key="1">
    <source>
        <dbReference type="SAM" id="MobiDB-lite"/>
    </source>
</evidence>
<dbReference type="CDD" id="cd14726">
    <property type="entry name" value="TraB_PrgY-like"/>
    <property type="match status" value="1"/>
</dbReference>
<reference evidence="2" key="1">
    <citation type="journal article" date="2023" name="Insect Mol. Biol.">
        <title>Genome sequencing provides insights into the evolution of gene families encoding plant cell wall-degrading enzymes in longhorned beetles.</title>
        <authorList>
            <person name="Shin N.R."/>
            <person name="Okamura Y."/>
            <person name="Kirsch R."/>
            <person name="Pauchet Y."/>
        </authorList>
    </citation>
    <scope>NUCLEOTIDE SEQUENCE</scope>
    <source>
        <strain evidence="2">MMC_N1</strain>
    </source>
</reference>